<dbReference type="InterPro" id="IPR037294">
    <property type="entry name" value="ABC_BtuC-like"/>
</dbReference>
<dbReference type="SUPFAM" id="SSF81345">
    <property type="entry name" value="ABC transporter involved in vitamin B12 uptake, BtuC"/>
    <property type="match status" value="1"/>
</dbReference>
<dbReference type="InterPro" id="IPR001626">
    <property type="entry name" value="ABC_TroCD"/>
</dbReference>
<dbReference type="RefSeq" id="WP_071900725.1">
    <property type="nucleotide sequence ID" value="NZ_MPIN01000006.1"/>
</dbReference>
<sequence length="291" mass="31081">MDPQPVSTSSWAQFWDAYELFRDPMLCALVAGSVLGFLGVYVVLRRMVFVSAAVTQSAGLGVALAFYAEIHLGMHVDPTVGAVALALVATMLLMMDPARLRLTRESLLGLAYAFTGGAAILVGDRISQEAHDIQGILFGTAVLVERPQLLAVTWAGALILFIHLWWFRGLTFASFDRIGAHVQGLPVRMLDAVLMISIGLMVGVSARALGALPVFAFSILSALAALMLDLRLPWTFLLSTLAGAISGLGGYLFAYFYNFPVGGSQTVLATAIVALAFGVRGVKQFVTRARA</sequence>
<dbReference type="GO" id="GO:0010043">
    <property type="term" value="P:response to zinc ion"/>
    <property type="evidence" value="ECO:0007669"/>
    <property type="project" value="TreeGrafter"/>
</dbReference>
<proteinExistence type="inferred from homology"/>
<reference evidence="9" key="1">
    <citation type="submission" date="2016-11" db="EMBL/GenBank/DDBJ databases">
        <authorList>
            <person name="Shukria A."/>
            <person name="Stevens D.C."/>
        </authorList>
    </citation>
    <scope>NUCLEOTIDE SEQUENCE [LARGE SCALE GENOMIC DNA]</scope>
    <source>
        <strain evidence="9">Cbfe23</strain>
    </source>
</reference>
<comment type="caution">
    <text evidence="8">The sequence shown here is derived from an EMBL/GenBank/DDBJ whole genome shotgun (WGS) entry which is preliminary data.</text>
</comment>
<keyword evidence="6" id="KW-0813">Transport</keyword>
<evidence type="ECO:0000256" key="5">
    <source>
        <dbReference type="ARBA" id="ARBA00023136"/>
    </source>
</evidence>
<keyword evidence="3 6" id="KW-0812">Transmembrane</keyword>
<feature type="transmembrane region" description="Helical" evidence="7">
    <location>
        <begin position="147"/>
        <end position="167"/>
    </location>
</feature>
<evidence type="ECO:0000256" key="3">
    <source>
        <dbReference type="ARBA" id="ARBA00022692"/>
    </source>
</evidence>
<comment type="subcellular location">
    <subcellularLocation>
        <location evidence="6">Cell membrane</location>
        <topology evidence="6">Multi-pass membrane protein</topology>
    </subcellularLocation>
    <subcellularLocation>
        <location evidence="1">Membrane</location>
        <topology evidence="1">Multi-pass membrane protein</topology>
    </subcellularLocation>
</comment>
<dbReference type="Proteomes" id="UP000182229">
    <property type="component" value="Unassembled WGS sequence"/>
</dbReference>
<feature type="transmembrane region" description="Helical" evidence="7">
    <location>
        <begin position="210"/>
        <end position="228"/>
    </location>
</feature>
<evidence type="ECO:0000256" key="4">
    <source>
        <dbReference type="ARBA" id="ARBA00022989"/>
    </source>
</evidence>
<organism evidence="8 9">
    <name type="scientific">Cystobacter ferrugineus</name>
    <dbReference type="NCBI Taxonomy" id="83449"/>
    <lineage>
        <taxon>Bacteria</taxon>
        <taxon>Pseudomonadati</taxon>
        <taxon>Myxococcota</taxon>
        <taxon>Myxococcia</taxon>
        <taxon>Myxococcales</taxon>
        <taxon>Cystobacterineae</taxon>
        <taxon>Archangiaceae</taxon>
        <taxon>Cystobacter</taxon>
    </lineage>
</organism>
<dbReference type="Pfam" id="PF00950">
    <property type="entry name" value="ABC-3"/>
    <property type="match status" value="1"/>
</dbReference>
<dbReference type="STRING" id="83449.BON30_24030"/>
<accession>A0A1L9B7J3</accession>
<keyword evidence="4 7" id="KW-1133">Transmembrane helix</keyword>
<dbReference type="EMBL" id="MPIN01000006">
    <property type="protein sequence ID" value="OJH38218.1"/>
    <property type="molecule type" value="Genomic_DNA"/>
</dbReference>
<feature type="transmembrane region" description="Helical" evidence="7">
    <location>
        <begin position="107"/>
        <end position="127"/>
    </location>
</feature>
<dbReference type="Gene3D" id="1.10.3470.10">
    <property type="entry name" value="ABC transporter involved in vitamin B12 uptake, BtuC"/>
    <property type="match status" value="1"/>
</dbReference>
<comment type="similarity">
    <text evidence="2 6">Belongs to the ABC-3 integral membrane protein family.</text>
</comment>
<evidence type="ECO:0000313" key="9">
    <source>
        <dbReference type="Proteomes" id="UP000182229"/>
    </source>
</evidence>
<keyword evidence="9" id="KW-1185">Reference proteome</keyword>
<dbReference type="OrthoDB" id="5380249at2"/>
<reference evidence="8 9" key="2">
    <citation type="submission" date="2016-12" db="EMBL/GenBank/DDBJ databases">
        <title>Draft Genome Sequence of Cystobacter ferrugineus Strain Cbfe23.</title>
        <authorList>
            <person name="Akbar S."/>
            <person name="Dowd S.E."/>
            <person name="Stevens D.C."/>
        </authorList>
    </citation>
    <scope>NUCLEOTIDE SEQUENCE [LARGE SCALE GENOMIC DNA]</scope>
    <source>
        <strain evidence="8 9">Cbfe23</strain>
    </source>
</reference>
<feature type="transmembrane region" description="Helical" evidence="7">
    <location>
        <begin position="20"/>
        <end position="41"/>
    </location>
</feature>
<dbReference type="GO" id="GO:0043190">
    <property type="term" value="C:ATP-binding cassette (ABC) transporter complex"/>
    <property type="evidence" value="ECO:0007669"/>
    <property type="project" value="InterPro"/>
</dbReference>
<keyword evidence="5 7" id="KW-0472">Membrane</keyword>
<dbReference type="PANTHER" id="PTHR30477">
    <property type="entry name" value="ABC-TRANSPORTER METAL-BINDING PROTEIN"/>
    <property type="match status" value="1"/>
</dbReference>
<evidence type="ECO:0000256" key="7">
    <source>
        <dbReference type="SAM" id="Phobius"/>
    </source>
</evidence>
<feature type="transmembrane region" description="Helical" evidence="7">
    <location>
        <begin position="79"/>
        <end position="95"/>
    </location>
</feature>
<evidence type="ECO:0000313" key="8">
    <source>
        <dbReference type="EMBL" id="OJH38218.1"/>
    </source>
</evidence>
<feature type="transmembrane region" description="Helical" evidence="7">
    <location>
        <begin position="263"/>
        <end position="282"/>
    </location>
</feature>
<feature type="transmembrane region" description="Helical" evidence="7">
    <location>
        <begin position="187"/>
        <end position="204"/>
    </location>
</feature>
<protein>
    <submittedName>
        <fullName evidence="8">ABC transporter permease</fullName>
    </submittedName>
</protein>
<dbReference type="PANTHER" id="PTHR30477:SF19">
    <property type="entry name" value="METAL ABC TRANSPORTER PERMEASE"/>
    <property type="match status" value="1"/>
</dbReference>
<dbReference type="AlphaFoldDB" id="A0A1L9B7J3"/>
<evidence type="ECO:0000256" key="6">
    <source>
        <dbReference type="RuleBase" id="RU003943"/>
    </source>
</evidence>
<gene>
    <name evidence="8" type="ORF">BON30_24030</name>
</gene>
<feature type="transmembrane region" description="Helical" evidence="7">
    <location>
        <begin position="48"/>
        <end position="67"/>
    </location>
</feature>
<evidence type="ECO:0000256" key="1">
    <source>
        <dbReference type="ARBA" id="ARBA00004141"/>
    </source>
</evidence>
<name>A0A1L9B7J3_9BACT</name>
<evidence type="ECO:0000256" key="2">
    <source>
        <dbReference type="ARBA" id="ARBA00008034"/>
    </source>
</evidence>
<feature type="transmembrane region" description="Helical" evidence="7">
    <location>
        <begin position="235"/>
        <end position="257"/>
    </location>
</feature>
<dbReference type="GO" id="GO:0055085">
    <property type="term" value="P:transmembrane transport"/>
    <property type="evidence" value="ECO:0007669"/>
    <property type="project" value="InterPro"/>
</dbReference>